<name>A0ABM1EWK2_PRICU</name>
<reference evidence="10" key="1">
    <citation type="submission" date="2025-08" db="UniProtKB">
        <authorList>
            <consortium name="RefSeq"/>
        </authorList>
    </citation>
    <scope>IDENTIFICATION</scope>
</reference>
<dbReference type="RefSeq" id="XP_014676573.1">
    <property type="nucleotide sequence ID" value="XM_014821087.1"/>
</dbReference>
<dbReference type="Pfam" id="PF00028">
    <property type="entry name" value="Cadherin"/>
    <property type="match status" value="3"/>
</dbReference>
<sequence>MENSPYAIPVTIHFPEGGIYVHDHDAFENGTFELRIEGDDGIFYLQPRIVQNEANVLIRVARPSKLDYENLTQIDFDIVAIETKTAEQHSSRSRVSVHLVDTNDNFPQFTLAHYNASVREDATEGTTVAWIEATDVDTGDGGVVYYYLLGAGRSHFEIDELTGELRVAAGAKLDRETVSTYYLTVEARDARGHGNRNSTQLEVALTDVSDNPPVFESTLYEGFLIENDEAPPTFRRTFVVKATSKDQPPISDISYYIITGDDNDSIAIDQTSGRITAVKSIDYEAMEENSTDHDLMRHFTLTVLAVGNGSPALNATATVIIFVEDANDNRPIFDQDVYWGSVQEDAPEGTQVVNVTASDGDGSVYNSRLQYRILHGAGDKFIITEDGWVVVGPLANLDPDQSVPRTASYNSDFSSSIVTLFCMDLSSRSAL</sequence>
<evidence type="ECO:0000256" key="7">
    <source>
        <dbReference type="PROSITE-ProRule" id="PRU00043"/>
    </source>
</evidence>
<evidence type="ECO:0000256" key="3">
    <source>
        <dbReference type="ARBA" id="ARBA00022737"/>
    </source>
</evidence>
<keyword evidence="4 7" id="KW-0106">Calcium</keyword>
<dbReference type="GeneID" id="106816466"/>
<evidence type="ECO:0000313" key="10">
    <source>
        <dbReference type="RefSeq" id="XP_014676573.1"/>
    </source>
</evidence>
<feature type="domain" description="Cadherin" evidence="8">
    <location>
        <begin position="110"/>
        <end position="215"/>
    </location>
</feature>
<dbReference type="SUPFAM" id="SSF49313">
    <property type="entry name" value="Cadherin-like"/>
    <property type="match status" value="4"/>
</dbReference>
<evidence type="ECO:0000256" key="4">
    <source>
        <dbReference type="ARBA" id="ARBA00022837"/>
    </source>
</evidence>
<dbReference type="Gene3D" id="2.60.40.60">
    <property type="entry name" value="Cadherins"/>
    <property type="match status" value="4"/>
</dbReference>
<evidence type="ECO:0000256" key="1">
    <source>
        <dbReference type="ARBA" id="ARBA00004370"/>
    </source>
</evidence>
<evidence type="ECO:0000256" key="2">
    <source>
        <dbReference type="ARBA" id="ARBA00022692"/>
    </source>
</evidence>
<dbReference type="InterPro" id="IPR002126">
    <property type="entry name" value="Cadherin-like_dom"/>
</dbReference>
<dbReference type="PROSITE" id="PS50268">
    <property type="entry name" value="CADHERIN_2"/>
    <property type="match status" value="4"/>
</dbReference>
<dbReference type="CDD" id="cd11304">
    <property type="entry name" value="Cadherin_repeat"/>
    <property type="match status" value="4"/>
</dbReference>
<proteinExistence type="predicted"/>
<evidence type="ECO:0000313" key="9">
    <source>
        <dbReference type="Proteomes" id="UP000695022"/>
    </source>
</evidence>
<feature type="domain" description="Cadherin" evidence="8">
    <location>
        <begin position="334"/>
        <end position="410"/>
    </location>
</feature>
<dbReference type="PANTHER" id="PTHR24026">
    <property type="entry name" value="FAT ATYPICAL CADHERIN-RELATED"/>
    <property type="match status" value="1"/>
</dbReference>
<accession>A0ABM1EWK2</accession>
<gene>
    <name evidence="10" type="primary">LOC106816466</name>
</gene>
<comment type="subcellular location">
    <subcellularLocation>
        <location evidence="1">Membrane</location>
    </subcellularLocation>
</comment>
<dbReference type="Proteomes" id="UP000695022">
    <property type="component" value="Unplaced"/>
</dbReference>
<dbReference type="PROSITE" id="PS00232">
    <property type="entry name" value="CADHERIN_1"/>
    <property type="match status" value="2"/>
</dbReference>
<protein>
    <submittedName>
        <fullName evidence="10">Cadherin-23-like</fullName>
    </submittedName>
</protein>
<feature type="domain" description="Cadherin" evidence="8">
    <location>
        <begin position="2"/>
        <end position="109"/>
    </location>
</feature>
<evidence type="ECO:0000256" key="6">
    <source>
        <dbReference type="ARBA" id="ARBA00023136"/>
    </source>
</evidence>
<dbReference type="InterPro" id="IPR015919">
    <property type="entry name" value="Cadherin-like_sf"/>
</dbReference>
<dbReference type="PRINTS" id="PR00205">
    <property type="entry name" value="CADHERIN"/>
</dbReference>
<evidence type="ECO:0000256" key="5">
    <source>
        <dbReference type="ARBA" id="ARBA00022989"/>
    </source>
</evidence>
<keyword evidence="5" id="KW-1133">Transmembrane helix</keyword>
<evidence type="ECO:0000259" key="8">
    <source>
        <dbReference type="PROSITE" id="PS50268"/>
    </source>
</evidence>
<dbReference type="InterPro" id="IPR020894">
    <property type="entry name" value="Cadherin_CS"/>
</dbReference>
<dbReference type="PANTHER" id="PTHR24026:SF133">
    <property type="entry name" value="CADHERIN-RELATED FAMILY MEMBER 2"/>
    <property type="match status" value="1"/>
</dbReference>
<feature type="domain" description="Cadherin" evidence="8">
    <location>
        <begin position="216"/>
        <end position="333"/>
    </location>
</feature>
<keyword evidence="3" id="KW-0677">Repeat</keyword>
<keyword evidence="9" id="KW-1185">Reference proteome</keyword>
<dbReference type="SMART" id="SM00112">
    <property type="entry name" value="CA"/>
    <property type="match status" value="3"/>
</dbReference>
<keyword evidence="2" id="KW-0812">Transmembrane</keyword>
<organism evidence="9 10">
    <name type="scientific">Priapulus caudatus</name>
    <name type="common">Priapulid worm</name>
    <dbReference type="NCBI Taxonomy" id="37621"/>
    <lineage>
        <taxon>Eukaryota</taxon>
        <taxon>Metazoa</taxon>
        <taxon>Ecdysozoa</taxon>
        <taxon>Scalidophora</taxon>
        <taxon>Priapulida</taxon>
        <taxon>Priapulimorpha</taxon>
        <taxon>Priapulimorphida</taxon>
        <taxon>Priapulidae</taxon>
        <taxon>Priapulus</taxon>
    </lineage>
</organism>
<keyword evidence="6" id="KW-0472">Membrane</keyword>